<proteinExistence type="predicted"/>
<reference evidence="2 3" key="1">
    <citation type="submission" date="2018-11" db="EMBL/GenBank/DDBJ databases">
        <authorList>
            <consortium name="Pathogen Informatics"/>
        </authorList>
    </citation>
    <scope>NUCLEOTIDE SEQUENCE [LARGE SCALE GENOMIC DNA]</scope>
</reference>
<gene>
    <name evidence="2" type="ORF">SVUK_LOCUS19582</name>
</gene>
<keyword evidence="3" id="KW-1185">Reference proteome</keyword>
<feature type="region of interest" description="Disordered" evidence="1">
    <location>
        <begin position="97"/>
        <end position="133"/>
    </location>
</feature>
<feature type="region of interest" description="Disordered" evidence="1">
    <location>
        <begin position="146"/>
        <end position="194"/>
    </location>
</feature>
<accession>A0A3P7K008</accession>
<dbReference type="Proteomes" id="UP000270094">
    <property type="component" value="Unassembled WGS sequence"/>
</dbReference>
<evidence type="ECO:0000256" key="1">
    <source>
        <dbReference type="SAM" id="MobiDB-lite"/>
    </source>
</evidence>
<dbReference type="EMBL" id="UYYB01131259">
    <property type="protein sequence ID" value="VDM84584.1"/>
    <property type="molecule type" value="Genomic_DNA"/>
</dbReference>
<dbReference type="AlphaFoldDB" id="A0A3P7K008"/>
<sequence>MVCCTKSDLKNMESRDYYRDSTMPIIPNRQNFEENTYINYPPRSQELIPTQISQSISAFNTALDQQATYQNPMVRSREQYLPPPIITSKVELDRLEEKARRQAMAMGPPSTSSRNPDSDYATGGVSSESPGPSISAQIAASRFMAPVDCHPPLPELDENLRSGSLRWPETQDDSTIFEDDNDDDDDDDDEDYFG</sequence>
<evidence type="ECO:0000313" key="3">
    <source>
        <dbReference type="Proteomes" id="UP000270094"/>
    </source>
</evidence>
<feature type="compositionally biased region" description="Acidic residues" evidence="1">
    <location>
        <begin position="170"/>
        <end position="194"/>
    </location>
</feature>
<dbReference type="OrthoDB" id="5814741at2759"/>
<evidence type="ECO:0000313" key="2">
    <source>
        <dbReference type="EMBL" id="VDM84584.1"/>
    </source>
</evidence>
<feature type="compositionally biased region" description="Polar residues" evidence="1">
    <location>
        <begin position="124"/>
        <end position="133"/>
    </location>
</feature>
<protein>
    <submittedName>
        <fullName evidence="2">Uncharacterized protein</fullName>
    </submittedName>
</protein>
<organism evidence="2 3">
    <name type="scientific">Strongylus vulgaris</name>
    <name type="common">Blood worm</name>
    <dbReference type="NCBI Taxonomy" id="40348"/>
    <lineage>
        <taxon>Eukaryota</taxon>
        <taxon>Metazoa</taxon>
        <taxon>Ecdysozoa</taxon>
        <taxon>Nematoda</taxon>
        <taxon>Chromadorea</taxon>
        <taxon>Rhabditida</taxon>
        <taxon>Rhabditina</taxon>
        <taxon>Rhabditomorpha</taxon>
        <taxon>Strongyloidea</taxon>
        <taxon>Strongylidae</taxon>
        <taxon>Strongylus</taxon>
    </lineage>
</organism>
<name>A0A3P7K008_STRVU</name>